<dbReference type="EMBL" id="JANIID010000055">
    <property type="protein sequence ID" value="MCQ8774814.1"/>
    <property type="molecule type" value="Genomic_DNA"/>
</dbReference>
<dbReference type="Proteomes" id="UP001142374">
    <property type="component" value="Unassembled WGS sequence"/>
</dbReference>
<sequence length="156" mass="16252">MTDTPALGGLLRRALLACNARALHAGGEAGRHAATFVNEVATGLLPAMGACSDPAERELLAEAHRCLSMAAGNPLGQSCREREDLVNIACHALAHALLARPQGRASKEQVHAFPAEQWTASLPAWSMIFPAALDTVSPPCACGAMGTRPVPAPVER</sequence>
<keyword evidence="2" id="KW-1185">Reference proteome</keyword>
<evidence type="ECO:0000313" key="2">
    <source>
        <dbReference type="Proteomes" id="UP001142374"/>
    </source>
</evidence>
<dbReference type="RefSeq" id="WP_168096501.1">
    <property type="nucleotide sequence ID" value="NZ_JAATER010000687.1"/>
</dbReference>
<accession>A0A9X2LNZ8</accession>
<reference evidence="1" key="1">
    <citation type="submission" date="2022-06" db="EMBL/GenBank/DDBJ databases">
        <title>WGS of actinobacteria.</title>
        <authorList>
            <person name="Thawai C."/>
        </authorList>
    </citation>
    <scope>NUCLEOTIDE SEQUENCE</scope>
    <source>
        <strain evidence="1">AA8</strain>
    </source>
</reference>
<proteinExistence type="predicted"/>
<gene>
    <name evidence="1" type="ORF">NQU55_34395</name>
</gene>
<comment type="caution">
    <text evidence="1">The sequence shown here is derived from an EMBL/GenBank/DDBJ whole genome shotgun (WGS) entry which is preliminary data.</text>
</comment>
<dbReference type="AlphaFoldDB" id="A0A9X2LNZ8"/>
<protein>
    <submittedName>
        <fullName evidence="1">Uncharacterized protein</fullName>
    </submittedName>
</protein>
<name>A0A9X2LNZ8_9ACTN</name>
<evidence type="ECO:0000313" key="1">
    <source>
        <dbReference type="EMBL" id="MCQ8774814.1"/>
    </source>
</evidence>
<organism evidence="1 2">
    <name type="scientific">Streptomyces telluris</name>
    <dbReference type="NCBI Taxonomy" id="2720021"/>
    <lineage>
        <taxon>Bacteria</taxon>
        <taxon>Bacillati</taxon>
        <taxon>Actinomycetota</taxon>
        <taxon>Actinomycetes</taxon>
        <taxon>Kitasatosporales</taxon>
        <taxon>Streptomycetaceae</taxon>
        <taxon>Streptomyces</taxon>
    </lineage>
</organism>